<gene>
    <name evidence="1" type="ORF">ECRASSUSDP1_LOCUS20360</name>
</gene>
<sequence length="60" mass="7198">MGFNRCFIWSTGAIIKRSLEPSLKLYLYRSRDTRKSLKILSEIYNQKPLNFIKSVFWPEI</sequence>
<accession>A0AAD1XTC2</accession>
<dbReference type="Proteomes" id="UP001295684">
    <property type="component" value="Unassembled WGS sequence"/>
</dbReference>
<organism evidence="1 2">
    <name type="scientific">Euplotes crassus</name>
    <dbReference type="NCBI Taxonomy" id="5936"/>
    <lineage>
        <taxon>Eukaryota</taxon>
        <taxon>Sar</taxon>
        <taxon>Alveolata</taxon>
        <taxon>Ciliophora</taxon>
        <taxon>Intramacronucleata</taxon>
        <taxon>Spirotrichea</taxon>
        <taxon>Hypotrichia</taxon>
        <taxon>Euplotida</taxon>
        <taxon>Euplotidae</taxon>
        <taxon>Moneuplotes</taxon>
    </lineage>
</organism>
<reference evidence="1" key="1">
    <citation type="submission" date="2023-07" db="EMBL/GenBank/DDBJ databases">
        <authorList>
            <consortium name="AG Swart"/>
            <person name="Singh M."/>
            <person name="Singh A."/>
            <person name="Seah K."/>
            <person name="Emmerich C."/>
        </authorList>
    </citation>
    <scope>NUCLEOTIDE SEQUENCE</scope>
    <source>
        <strain evidence="1">DP1</strain>
    </source>
</reference>
<evidence type="ECO:0000313" key="1">
    <source>
        <dbReference type="EMBL" id="CAI2378958.1"/>
    </source>
</evidence>
<dbReference type="EMBL" id="CAMPGE010020751">
    <property type="protein sequence ID" value="CAI2378958.1"/>
    <property type="molecule type" value="Genomic_DNA"/>
</dbReference>
<dbReference type="AlphaFoldDB" id="A0AAD1XTC2"/>
<proteinExistence type="predicted"/>
<evidence type="ECO:0000313" key="2">
    <source>
        <dbReference type="Proteomes" id="UP001295684"/>
    </source>
</evidence>
<name>A0AAD1XTC2_EUPCR</name>
<protein>
    <submittedName>
        <fullName evidence="1">Uncharacterized protein</fullName>
    </submittedName>
</protein>
<keyword evidence="2" id="KW-1185">Reference proteome</keyword>
<comment type="caution">
    <text evidence="1">The sequence shown here is derived from an EMBL/GenBank/DDBJ whole genome shotgun (WGS) entry which is preliminary data.</text>
</comment>